<sequence length="75" mass="8783">MCKVVMKDSVGNIEFIIYNHLFSKDTYRFTVAQLVDELHQYNLDLSPEFVQKEINTFVKSGLVNQNFRSYSICGR</sequence>
<comment type="caution">
    <text evidence="1">The sequence shown here is derived from an EMBL/GenBank/DDBJ whole genome shotgun (WGS) entry which is preliminary data.</text>
</comment>
<name>A0A7X2NKI3_9CLOT</name>
<proteinExistence type="predicted"/>
<keyword evidence="2" id="KW-1185">Reference proteome</keyword>
<evidence type="ECO:0000313" key="1">
    <source>
        <dbReference type="EMBL" id="MSS35983.1"/>
    </source>
</evidence>
<dbReference type="Proteomes" id="UP000429958">
    <property type="component" value="Unassembled WGS sequence"/>
</dbReference>
<gene>
    <name evidence="1" type="ORF">FYJ39_05165</name>
</gene>
<dbReference type="RefSeq" id="WP_154471412.1">
    <property type="nucleotide sequence ID" value="NZ_VUMD01000004.1"/>
</dbReference>
<protein>
    <submittedName>
        <fullName evidence="1">Uncharacterized protein</fullName>
    </submittedName>
</protein>
<accession>A0A7X2NKI3</accession>
<evidence type="ECO:0000313" key="2">
    <source>
        <dbReference type="Proteomes" id="UP000429958"/>
    </source>
</evidence>
<dbReference type="EMBL" id="VUMD01000004">
    <property type="protein sequence ID" value="MSS35983.1"/>
    <property type="molecule type" value="Genomic_DNA"/>
</dbReference>
<dbReference type="AlphaFoldDB" id="A0A7X2NKI3"/>
<organism evidence="1 2">
    <name type="scientific">Clostridium porci</name>
    <dbReference type="NCBI Taxonomy" id="2605778"/>
    <lineage>
        <taxon>Bacteria</taxon>
        <taxon>Bacillati</taxon>
        <taxon>Bacillota</taxon>
        <taxon>Clostridia</taxon>
        <taxon>Eubacteriales</taxon>
        <taxon>Clostridiaceae</taxon>
        <taxon>Clostridium</taxon>
    </lineage>
</organism>
<reference evidence="1 2" key="1">
    <citation type="submission" date="2019-08" db="EMBL/GenBank/DDBJ databases">
        <title>In-depth cultivation of the pig gut microbiome towards novel bacterial diversity and tailored functional studies.</title>
        <authorList>
            <person name="Wylensek D."/>
            <person name="Hitch T.C.A."/>
            <person name="Clavel T."/>
        </authorList>
    </citation>
    <scope>NUCLEOTIDE SEQUENCE [LARGE SCALE GENOMIC DNA]</scope>
    <source>
        <strain evidence="1 2">WCA-389-WT-23D1</strain>
    </source>
</reference>